<evidence type="ECO:0000256" key="5">
    <source>
        <dbReference type="ARBA" id="ARBA00023015"/>
    </source>
</evidence>
<comment type="caution">
    <text evidence="9">The sequence shown here is derived from an EMBL/GenBank/DDBJ whole genome shotgun (WGS) entry which is preliminary data.</text>
</comment>
<organism evidence="9 10">
    <name type="scientific">Bacillus wiedmannii</name>
    <dbReference type="NCBI Taxonomy" id="1890302"/>
    <lineage>
        <taxon>Bacteria</taxon>
        <taxon>Bacillati</taxon>
        <taxon>Bacillota</taxon>
        <taxon>Bacilli</taxon>
        <taxon>Bacillales</taxon>
        <taxon>Bacillaceae</taxon>
        <taxon>Bacillus</taxon>
        <taxon>Bacillus cereus group</taxon>
    </lineage>
</organism>
<evidence type="ECO:0000256" key="2">
    <source>
        <dbReference type="ARBA" id="ARBA00005384"/>
    </source>
</evidence>
<dbReference type="SUPFAM" id="SSF53383">
    <property type="entry name" value="PLP-dependent transferases"/>
    <property type="match status" value="1"/>
</dbReference>
<dbReference type="CDD" id="cd00609">
    <property type="entry name" value="AAT_like"/>
    <property type="match status" value="1"/>
</dbReference>
<dbReference type="Pfam" id="PF00155">
    <property type="entry name" value="Aminotran_1_2"/>
    <property type="match status" value="1"/>
</dbReference>
<keyword evidence="5" id="KW-0805">Transcription regulation</keyword>
<sequence length="466" mass="54190">MLELTPNLNTKSKIALYVQLYEYIKKEIKDGTIPAFTKLPAKRKLASYLQVSKNTVEVAYEQLLAEGYIESASRKGYFVCKIEQMIYVEGSEAKVEEVSFREENYKFDFTQTGVDTDTFPFTTYRKLINDVWQPHNNELLFLGHPQGELSLREEIANYLYESRGVRCSASQIVLGAGTQILVKLLFQLLKGSNYAVENPGYHRKMVVFEQGEKKVQMLSLDRDGICMAELENSDANVVFVTPSHQFPYGMIMPITRRTQLLQWAKKEEDRYIIEDDYDSEFRYSGKPIPALQGLDTDGKVIYMGTLSKALLPSLRMSYIVLPKNVIKKYQKEYLFYTQSVSRMDQEVIRKFLNEGYWEKHIHKMRVVYRKKRDRLVFEIEKYFSNRVEVIGEDSGLHILLQVHNGMREEELIKEAARYSIKIYPVSTYYKDGTAPENVVLLGFAILSEDEIAKAIQLLHKAWYTRK</sequence>
<dbReference type="GO" id="GO:0003700">
    <property type="term" value="F:DNA-binding transcription factor activity"/>
    <property type="evidence" value="ECO:0007669"/>
    <property type="project" value="InterPro"/>
</dbReference>
<evidence type="ECO:0000313" key="9">
    <source>
        <dbReference type="EMBL" id="KLA00784.1"/>
    </source>
</evidence>
<dbReference type="SMART" id="SM00345">
    <property type="entry name" value="HTH_GNTR"/>
    <property type="match status" value="1"/>
</dbReference>
<keyword evidence="3" id="KW-0808">Transferase</keyword>
<dbReference type="InterPro" id="IPR015421">
    <property type="entry name" value="PyrdxlP-dep_Trfase_major"/>
</dbReference>
<dbReference type="Proteomes" id="UP000035350">
    <property type="component" value="Unassembled WGS sequence"/>
</dbReference>
<comment type="similarity">
    <text evidence="2">In the C-terminal section; belongs to the class-I pyridoxal-phosphate-dependent aminotransferase family.</text>
</comment>
<dbReference type="Gene3D" id="1.10.10.10">
    <property type="entry name" value="Winged helix-like DNA-binding domain superfamily/Winged helix DNA-binding domain"/>
    <property type="match status" value="1"/>
</dbReference>
<reference evidence="9 10" key="1">
    <citation type="journal article" date="2015" name="Genome Announc.">
        <title>Next-Generation Whole-Genome Sequencing of Eight Strains of Bacillus cereus, Isolated from Food.</title>
        <authorList>
            <person name="Krawczyk A.O."/>
            <person name="de Jong A."/>
            <person name="Eijlander R.T."/>
            <person name="Berendsen E.M."/>
            <person name="Holsappel S."/>
            <person name="Wells-Bennik M.H."/>
            <person name="Kuipers O.P."/>
        </authorList>
    </citation>
    <scope>NUCLEOTIDE SEQUENCE [LARGE SCALE GENOMIC DNA]</scope>
    <source>
        <strain evidence="9 10">B4147</strain>
    </source>
</reference>
<dbReference type="SUPFAM" id="SSF46785">
    <property type="entry name" value="Winged helix' DNA-binding domain"/>
    <property type="match status" value="1"/>
</dbReference>
<evidence type="ECO:0000313" key="10">
    <source>
        <dbReference type="Proteomes" id="UP000035350"/>
    </source>
</evidence>
<dbReference type="InterPro" id="IPR004839">
    <property type="entry name" value="Aminotransferase_I/II_large"/>
</dbReference>
<dbReference type="InterPro" id="IPR000524">
    <property type="entry name" value="Tscrpt_reg_HTH_GntR"/>
</dbReference>
<dbReference type="PRINTS" id="PR00035">
    <property type="entry name" value="HTHGNTR"/>
</dbReference>
<evidence type="ECO:0000259" key="8">
    <source>
        <dbReference type="PROSITE" id="PS50949"/>
    </source>
</evidence>
<dbReference type="GO" id="GO:0003677">
    <property type="term" value="F:DNA binding"/>
    <property type="evidence" value="ECO:0007669"/>
    <property type="project" value="UniProtKB-KW"/>
</dbReference>
<evidence type="ECO:0000256" key="4">
    <source>
        <dbReference type="ARBA" id="ARBA00022898"/>
    </source>
</evidence>
<dbReference type="RefSeq" id="WP_046957364.1">
    <property type="nucleotide sequence ID" value="NZ_JARMLC010000018.1"/>
</dbReference>
<dbReference type="EMBL" id="LCYN01000002">
    <property type="protein sequence ID" value="KLA00784.1"/>
    <property type="molecule type" value="Genomic_DNA"/>
</dbReference>
<dbReference type="PATRIC" id="fig|1396.433.peg.1273"/>
<protein>
    <recommendedName>
        <fullName evidence="8">HTH gntR-type domain-containing protein</fullName>
    </recommendedName>
</protein>
<dbReference type="Pfam" id="PF00392">
    <property type="entry name" value="GntR"/>
    <property type="match status" value="1"/>
</dbReference>
<dbReference type="InterPro" id="IPR051446">
    <property type="entry name" value="HTH_trans_reg/aminotransferase"/>
</dbReference>
<accession>A0A0G8CLT9</accession>
<dbReference type="PANTHER" id="PTHR46577:SF1">
    <property type="entry name" value="HTH-TYPE TRANSCRIPTIONAL REGULATORY PROTEIN GABR"/>
    <property type="match status" value="1"/>
</dbReference>
<dbReference type="PANTHER" id="PTHR46577">
    <property type="entry name" value="HTH-TYPE TRANSCRIPTIONAL REGULATORY PROTEIN GABR"/>
    <property type="match status" value="1"/>
</dbReference>
<evidence type="ECO:0000256" key="3">
    <source>
        <dbReference type="ARBA" id="ARBA00022576"/>
    </source>
</evidence>
<dbReference type="Gene3D" id="3.40.640.10">
    <property type="entry name" value="Type I PLP-dependent aspartate aminotransferase-like (Major domain)"/>
    <property type="match status" value="1"/>
</dbReference>
<dbReference type="InterPro" id="IPR036390">
    <property type="entry name" value="WH_DNA-bd_sf"/>
</dbReference>
<dbReference type="CDD" id="cd07377">
    <property type="entry name" value="WHTH_GntR"/>
    <property type="match status" value="1"/>
</dbReference>
<keyword evidence="6" id="KW-0238">DNA-binding</keyword>
<comment type="cofactor">
    <cofactor evidence="1">
        <name>pyridoxal 5'-phosphate</name>
        <dbReference type="ChEBI" id="CHEBI:597326"/>
    </cofactor>
</comment>
<evidence type="ECO:0000256" key="6">
    <source>
        <dbReference type="ARBA" id="ARBA00023125"/>
    </source>
</evidence>
<keyword evidence="3" id="KW-0032">Aminotransferase</keyword>
<keyword evidence="7" id="KW-0804">Transcription</keyword>
<keyword evidence="4" id="KW-0663">Pyridoxal phosphate</keyword>
<dbReference type="GO" id="GO:0008483">
    <property type="term" value="F:transaminase activity"/>
    <property type="evidence" value="ECO:0007669"/>
    <property type="project" value="UniProtKB-KW"/>
</dbReference>
<feature type="domain" description="HTH gntR-type" evidence="8">
    <location>
        <begin position="14"/>
        <end position="82"/>
    </location>
</feature>
<evidence type="ECO:0000256" key="1">
    <source>
        <dbReference type="ARBA" id="ARBA00001933"/>
    </source>
</evidence>
<name>A0A0G8CLT9_9BACI</name>
<dbReference type="GO" id="GO:0030170">
    <property type="term" value="F:pyridoxal phosphate binding"/>
    <property type="evidence" value="ECO:0007669"/>
    <property type="project" value="InterPro"/>
</dbReference>
<evidence type="ECO:0000256" key="7">
    <source>
        <dbReference type="ARBA" id="ARBA00023163"/>
    </source>
</evidence>
<reference evidence="10" key="2">
    <citation type="submission" date="2015-04" db="EMBL/GenBank/DDBJ databases">
        <title>Draft Genome Sequences of Eight Spore-Forming Food Isolates of Bacillus cereus Genome sequencing.</title>
        <authorList>
            <person name="Krawcyk A.O."/>
            <person name="de Jong A."/>
            <person name="Eijlander R.T."/>
            <person name="Berendsen E.M."/>
            <person name="Holsappel S."/>
            <person name="Wells-Bennik M."/>
            <person name="Kuipers O.P."/>
        </authorList>
    </citation>
    <scope>NUCLEOTIDE SEQUENCE [LARGE SCALE GENOMIC DNA]</scope>
    <source>
        <strain evidence="10">B4147</strain>
    </source>
</reference>
<dbReference type="InterPro" id="IPR015424">
    <property type="entry name" value="PyrdxlP-dep_Trfase"/>
</dbReference>
<gene>
    <name evidence="9" type="ORF">B4147_0829</name>
</gene>
<dbReference type="InterPro" id="IPR036388">
    <property type="entry name" value="WH-like_DNA-bd_sf"/>
</dbReference>
<proteinExistence type="inferred from homology"/>
<dbReference type="PROSITE" id="PS50949">
    <property type="entry name" value="HTH_GNTR"/>
    <property type="match status" value="1"/>
</dbReference>
<dbReference type="AlphaFoldDB" id="A0A0G8CLT9"/>